<dbReference type="CDD" id="cd17933">
    <property type="entry name" value="DEXSc_RecD-like"/>
    <property type="match status" value="1"/>
</dbReference>
<dbReference type="Gene3D" id="3.40.50.300">
    <property type="entry name" value="P-loop containing nucleotide triphosphate hydrolases"/>
    <property type="match status" value="2"/>
</dbReference>
<dbReference type="GO" id="GO:0005524">
    <property type="term" value="F:ATP binding"/>
    <property type="evidence" value="ECO:0007669"/>
    <property type="project" value="UniProtKB-KW"/>
</dbReference>
<dbReference type="HOGENOM" id="CLU_007524_0_4_5"/>
<dbReference type="Proteomes" id="UP000009319">
    <property type="component" value="Unassembled WGS sequence"/>
</dbReference>
<dbReference type="EMBL" id="CANI01000071">
    <property type="protein sequence ID" value="CCM79833.1"/>
    <property type="molecule type" value="Genomic_DNA"/>
</dbReference>
<evidence type="ECO:0000256" key="3">
    <source>
        <dbReference type="SAM" id="MobiDB-lite"/>
    </source>
</evidence>
<keyword evidence="7" id="KW-1185">Reference proteome</keyword>
<organism evidence="6 7">
    <name type="scientific">Rhizobium mesoamericanum STM3625</name>
    <dbReference type="NCBI Taxonomy" id="1211777"/>
    <lineage>
        <taxon>Bacteria</taxon>
        <taxon>Pseudomonadati</taxon>
        <taxon>Pseudomonadota</taxon>
        <taxon>Alphaproteobacteria</taxon>
        <taxon>Hyphomicrobiales</taxon>
        <taxon>Rhizobiaceae</taxon>
        <taxon>Rhizobium/Agrobacterium group</taxon>
        <taxon>Rhizobium</taxon>
    </lineage>
</organism>
<keyword evidence="2" id="KW-0067">ATP-binding</keyword>
<sequence length="770" mass="82834">MAAVNGEPEPMAGANQRRGGAEGQTFLVLGERSEQSSWELSITSVHASRFGDHVVIGRDGTEQLRRALVLSKRSPRDPAVGETWRVTGPIQLHPEYGPQLHAEVALPLVTKGRAIIRHLATDKRFVGIGWATAERVWERFGETIYDIIRDRDLKALAEVVGADRAIAIVDGFGMLAEEVEIFRWLDRYGVSPRVAGAAARVWGLGAIDRIKADPFTMTLLESWKDVDARALRLGVALNDPRRLTAAVEEALAIRFRAGSMASPSPVLKPLVKRLLAPWTGDPAGAIDLALASGRVVSPAAELLQSRACRFMEEEVARQIGERIGREVPGFDGKLVVDAIAKVEEEIGYALTDAQREAVFMATTCGVCVISGGAGTGKTTVVRAILAALEAIRDGLPTSQRHGLEHLQVALAGRAVRRISEATGRPANTLSRLVHDIEDAGRHIDAGTVIFDESSMLDTPSIYRVLAQLPIEVNLIFIGDPGQLPPIGPGLPFHTMVKATGIPSVTLDIVHRQDDATGIPAVASAVRTGKAVGLRRFDPNVALTPGLYLFPASKGDVAAKTIAAFRAMCGRVPVYGKTAALHEMDVQILTQVKNGPAGSKELNRAVEVEYMGKQPNVEDWGLSVGSKVMWLKNDYSKAPQLDAKGKPVVDKVTGDPICAGFMNGSLGVITKPHPKGAWVRFDDGAEDAITAADLEKLTHGWAISVHKAQGSAFKRVIIPVVRSKLLDRTMLYTAITRGIETVVLVGDIDLINEIIEAAPASLQRNTALQFV</sequence>
<comment type="caution">
    <text evidence="6">The sequence shown here is derived from an EMBL/GenBank/DDBJ whole genome shotgun (WGS) entry which is preliminary data.</text>
</comment>
<dbReference type="GO" id="GO:0017116">
    <property type="term" value="F:single-stranded DNA helicase activity"/>
    <property type="evidence" value="ECO:0007669"/>
    <property type="project" value="TreeGrafter"/>
</dbReference>
<dbReference type="InterPro" id="IPR050534">
    <property type="entry name" value="Coronavir_polyprotein_1ab"/>
</dbReference>
<accession>K0Q0H4</accession>
<dbReference type="Pfam" id="PF14490">
    <property type="entry name" value="HHH_RecD2"/>
    <property type="match status" value="1"/>
</dbReference>
<reference evidence="6 7" key="1">
    <citation type="journal article" date="2013" name="Genome Announc.">
        <title>Draft Genome Sequence of Rhizobium mesoamericanum STM3625, a Nitrogen-Fixing Symbiont of Mimosa pudica Isolated in French Guiana (South America).</title>
        <authorList>
            <person name="Moulin L."/>
            <person name="Mornico D."/>
            <person name="Melkonian R."/>
            <person name="Klonowska A."/>
        </authorList>
    </citation>
    <scope>NUCLEOTIDE SEQUENCE [LARGE SCALE GENOMIC DNA]</scope>
    <source>
        <strain evidence="6 7">STM3625</strain>
    </source>
</reference>
<dbReference type="GO" id="GO:0006310">
    <property type="term" value="P:DNA recombination"/>
    <property type="evidence" value="ECO:0007669"/>
    <property type="project" value="TreeGrafter"/>
</dbReference>
<dbReference type="GO" id="GO:0009338">
    <property type="term" value="C:exodeoxyribonuclease V complex"/>
    <property type="evidence" value="ECO:0007669"/>
    <property type="project" value="TreeGrafter"/>
</dbReference>
<evidence type="ECO:0000256" key="2">
    <source>
        <dbReference type="ARBA" id="ARBA00022840"/>
    </source>
</evidence>
<keyword evidence="1" id="KW-0547">Nucleotide-binding</keyword>
<evidence type="ECO:0000313" key="7">
    <source>
        <dbReference type="Proteomes" id="UP000009319"/>
    </source>
</evidence>
<dbReference type="InterPro" id="IPR029493">
    <property type="entry name" value="RecD2-like_HHH"/>
</dbReference>
<dbReference type="Gene3D" id="2.30.30.940">
    <property type="match status" value="1"/>
</dbReference>
<dbReference type="Pfam" id="PF13538">
    <property type="entry name" value="UvrD_C_2"/>
    <property type="match status" value="1"/>
</dbReference>
<dbReference type="PANTHER" id="PTHR43788:SF6">
    <property type="entry name" value="DNA HELICASE B"/>
    <property type="match status" value="1"/>
</dbReference>
<dbReference type="InterPro" id="IPR027417">
    <property type="entry name" value="P-loop_NTPase"/>
</dbReference>
<feature type="domain" description="UvrD-like helicase C-terminal" evidence="4">
    <location>
        <begin position="698"/>
        <end position="744"/>
    </location>
</feature>
<dbReference type="AlphaFoldDB" id="K0Q0H4"/>
<dbReference type="SUPFAM" id="SSF52540">
    <property type="entry name" value="P-loop containing nucleoside triphosphate hydrolases"/>
    <property type="match status" value="2"/>
</dbReference>
<protein>
    <submittedName>
        <fullName evidence="6">Uncharacterized protein</fullName>
    </submittedName>
</protein>
<gene>
    <name evidence="6" type="ORF">BN77_p60009</name>
</gene>
<dbReference type="Gene3D" id="1.10.10.2220">
    <property type="match status" value="1"/>
</dbReference>
<dbReference type="Pfam" id="PF13604">
    <property type="entry name" value="AAA_30"/>
    <property type="match status" value="1"/>
</dbReference>
<evidence type="ECO:0000256" key="1">
    <source>
        <dbReference type="ARBA" id="ARBA00022741"/>
    </source>
</evidence>
<evidence type="ECO:0000259" key="5">
    <source>
        <dbReference type="Pfam" id="PF14490"/>
    </source>
</evidence>
<evidence type="ECO:0000259" key="4">
    <source>
        <dbReference type="Pfam" id="PF13538"/>
    </source>
</evidence>
<evidence type="ECO:0000313" key="6">
    <source>
        <dbReference type="EMBL" id="CCM79833.1"/>
    </source>
</evidence>
<dbReference type="PANTHER" id="PTHR43788">
    <property type="entry name" value="DNA2/NAM7 HELICASE FAMILY MEMBER"/>
    <property type="match status" value="1"/>
</dbReference>
<name>K0Q0H4_9HYPH</name>
<proteinExistence type="predicted"/>
<dbReference type="STRING" id="1211777.BN77_p60009"/>
<dbReference type="InterPro" id="IPR027785">
    <property type="entry name" value="UvrD-like_helicase_C"/>
</dbReference>
<feature type="region of interest" description="Disordered" evidence="3">
    <location>
        <begin position="1"/>
        <end position="20"/>
    </location>
</feature>
<dbReference type="CDD" id="cd18809">
    <property type="entry name" value="SF1_C_RecD"/>
    <property type="match status" value="1"/>
</dbReference>
<dbReference type="eggNOG" id="COG0507">
    <property type="taxonomic scope" value="Bacteria"/>
</dbReference>
<feature type="domain" description="ATP-dependent RecD2 DNA helicase-like helix-hairpin-helix" evidence="5">
    <location>
        <begin position="180"/>
        <end position="252"/>
    </location>
</feature>